<sequence>MTKSDSLKPARKLIIYVYLTFISFPDVSLVKCLLFIVKTLHLKIECPAEVGKVKLKAYDYITLGIKLDKRRLESVVSFGNGSPVNNSPKLVNKTCFILRYPHCLLFLEVLWTRTTLWAPTTALDPYNGSAGLYNGFVGHWVPQTSNF</sequence>
<dbReference type="EnsemblMetazoa" id="SMAR015170-RA">
    <property type="protein sequence ID" value="SMAR015170-PA"/>
    <property type="gene ID" value="SMAR015170"/>
</dbReference>
<proteinExistence type="predicted"/>
<dbReference type="HOGENOM" id="CLU_1770402_0_0_1"/>
<dbReference type="Proteomes" id="UP000014500">
    <property type="component" value="Unassembled WGS sequence"/>
</dbReference>
<name>T1JMU0_STRMM</name>
<organism evidence="2 3">
    <name type="scientific">Strigamia maritima</name>
    <name type="common">European centipede</name>
    <name type="synonym">Geophilus maritimus</name>
    <dbReference type="NCBI Taxonomy" id="126957"/>
    <lineage>
        <taxon>Eukaryota</taxon>
        <taxon>Metazoa</taxon>
        <taxon>Ecdysozoa</taxon>
        <taxon>Arthropoda</taxon>
        <taxon>Myriapoda</taxon>
        <taxon>Chilopoda</taxon>
        <taxon>Pleurostigmophora</taxon>
        <taxon>Geophilomorpha</taxon>
        <taxon>Linotaeniidae</taxon>
        <taxon>Strigamia</taxon>
    </lineage>
</organism>
<keyword evidence="3" id="KW-1185">Reference proteome</keyword>
<evidence type="ECO:0000256" key="1">
    <source>
        <dbReference type="SAM" id="Phobius"/>
    </source>
</evidence>
<reference evidence="3" key="1">
    <citation type="submission" date="2011-05" db="EMBL/GenBank/DDBJ databases">
        <authorList>
            <person name="Richards S.R."/>
            <person name="Qu J."/>
            <person name="Jiang H."/>
            <person name="Jhangiani S.N."/>
            <person name="Agravi P."/>
            <person name="Goodspeed R."/>
            <person name="Gross S."/>
            <person name="Mandapat C."/>
            <person name="Jackson L."/>
            <person name="Mathew T."/>
            <person name="Pu L."/>
            <person name="Thornton R."/>
            <person name="Saada N."/>
            <person name="Wilczek-Boney K.B."/>
            <person name="Lee S."/>
            <person name="Kovar C."/>
            <person name="Wu Y."/>
            <person name="Scherer S.E."/>
            <person name="Worley K.C."/>
            <person name="Muzny D.M."/>
            <person name="Gibbs R."/>
        </authorList>
    </citation>
    <scope>NUCLEOTIDE SEQUENCE</scope>
    <source>
        <strain evidence="3">Brora</strain>
    </source>
</reference>
<dbReference type="EMBL" id="JH432114">
    <property type="status" value="NOT_ANNOTATED_CDS"/>
    <property type="molecule type" value="Genomic_DNA"/>
</dbReference>
<evidence type="ECO:0000313" key="3">
    <source>
        <dbReference type="Proteomes" id="UP000014500"/>
    </source>
</evidence>
<accession>T1JMU0</accession>
<keyword evidence="1" id="KW-0472">Membrane</keyword>
<protein>
    <submittedName>
        <fullName evidence="2">Uncharacterized protein</fullName>
    </submittedName>
</protein>
<keyword evidence="1" id="KW-0812">Transmembrane</keyword>
<keyword evidence="1" id="KW-1133">Transmembrane helix</keyword>
<feature type="transmembrane region" description="Helical" evidence="1">
    <location>
        <begin position="13"/>
        <end position="37"/>
    </location>
</feature>
<evidence type="ECO:0000313" key="2">
    <source>
        <dbReference type="EnsemblMetazoa" id="SMAR015170-PA"/>
    </source>
</evidence>
<dbReference type="AlphaFoldDB" id="T1JMU0"/>
<reference evidence="2" key="2">
    <citation type="submission" date="2015-02" db="UniProtKB">
        <authorList>
            <consortium name="EnsemblMetazoa"/>
        </authorList>
    </citation>
    <scope>IDENTIFICATION</scope>
</reference>